<sequence length="146" mass="15928">MFTETIAVLPASDLARAKAFYHDAFGFDPVEVRNGDLVYRPRAGIAFEVYETSNAGTAKNTQMCFHTDDLDGDMRQLRDRGIIFEDYDFPGLKTVDGVAEMDGERAAWFRDSEGNYICLGQPKTKSATAGGGAADDVSGVSSAFYD</sequence>
<dbReference type="PROSITE" id="PS51819">
    <property type="entry name" value="VOC"/>
    <property type="match status" value="1"/>
</dbReference>
<dbReference type="InterPro" id="IPR037523">
    <property type="entry name" value="VOC_core"/>
</dbReference>
<dbReference type="Proteomes" id="UP001589896">
    <property type="component" value="Unassembled WGS sequence"/>
</dbReference>
<name>A0ABV6RWX2_9GAMM</name>
<dbReference type="InterPro" id="IPR029068">
    <property type="entry name" value="Glyas_Bleomycin-R_OHBP_Dase"/>
</dbReference>
<dbReference type="Gene3D" id="3.10.180.10">
    <property type="entry name" value="2,3-Dihydroxybiphenyl 1,2-Dioxygenase, domain 1"/>
    <property type="match status" value="1"/>
</dbReference>
<accession>A0ABV6RWX2</accession>
<evidence type="ECO:0000313" key="3">
    <source>
        <dbReference type="Proteomes" id="UP001589896"/>
    </source>
</evidence>
<reference evidence="2 3" key="1">
    <citation type="submission" date="2024-09" db="EMBL/GenBank/DDBJ databases">
        <authorList>
            <person name="Sun Q."/>
            <person name="Mori K."/>
        </authorList>
    </citation>
    <scope>NUCLEOTIDE SEQUENCE [LARGE SCALE GENOMIC DNA]</scope>
    <source>
        <strain evidence="2 3">KCTC 23076</strain>
    </source>
</reference>
<feature type="domain" description="VOC" evidence="1">
    <location>
        <begin position="2"/>
        <end position="122"/>
    </location>
</feature>
<proteinExistence type="predicted"/>
<dbReference type="SUPFAM" id="SSF54593">
    <property type="entry name" value="Glyoxalase/Bleomycin resistance protein/Dihydroxybiphenyl dioxygenase"/>
    <property type="match status" value="1"/>
</dbReference>
<dbReference type="InterPro" id="IPR004360">
    <property type="entry name" value="Glyas_Fos-R_dOase_dom"/>
</dbReference>
<keyword evidence="3" id="KW-1185">Reference proteome</keyword>
<dbReference type="Pfam" id="PF00903">
    <property type="entry name" value="Glyoxalase"/>
    <property type="match status" value="1"/>
</dbReference>
<gene>
    <name evidence="2" type="ORF">ACFFGH_26955</name>
</gene>
<dbReference type="EMBL" id="JBHLTG010000008">
    <property type="protein sequence ID" value="MFC0681483.1"/>
    <property type="molecule type" value="Genomic_DNA"/>
</dbReference>
<protein>
    <submittedName>
        <fullName evidence="2">VOC family protein</fullName>
    </submittedName>
</protein>
<comment type="caution">
    <text evidence="2">The sequence shown here is derived from an EMBL/GenBank/DDBJ whole genome shotgun (WGS) entry which is preliminary data.</text>
</comment>
<organism evidence="2 3">
    <name type="scientific">Lysobacter korlensis</name>
    <dbReference type="NCBI Taxonomy" id="553636"/>
    <lineage>
        <taxon>Bacteria</taxon>
        <taxon>Pseudomonadati</taxon>
        <taxon>Pseudomonadota</taxon>
        <taxon>Gammaproteobacteria</taxon>
        <taxon>Lysobacterales</taxon>
        <taxon>Lysobacteraceae</taxon>
        <taxon>Lysobacter</taxon>
    </lineage>
</organism>
<evidence type="ECO:0000259" key="1">
    <source>
        <dbReference type="PROSITE" id="PS51819"/>
    </source>
</evidence>
<dbReference type="RefSeq" id="WP_386674183.1">
    <property type="nucleotide sequence ID" value="NZ_JBHLTG010000008.1"/>
</dbReference>
<evidence type="ECO:0000313" key="2">
    <source>
        <dbReference type="EMBL" id="MFC0681483.1"/>
    </source>
</evidence>